<dbReference type="SUPFAM" id="SSF102198">
    <property type="entry name" value="Putative cyclase"/>
    <property type="match status" value="1"/>
</dbReference>
<reference evidence="1" key="1">
    <citation type="submission" date="2022-06" db="EMBL/GenBank/DDBJ databases">
        <title>Diverse halophilic archaea isolated from saline environments.</title>
        <authorList>
            <person name="Cui H.-L."/>
        </authorList>
    </citation>
    <scope>NUCLEOTIDE SEQUENCE</scope>
    <source>
        <strain evidence="1">WLHS1</strain>
    </source>
</reference>
<dbReference type="Pfam" id="PF04199">
    <property type="entry name" value="Cyclase"/>
    <property type="match status" value="1"/>
</dbReference>
<name>A0A9E7N9W9_9EURY</name>
<dbReference type="InterPro" id="IPR037175">
    <property type="entry name" value="KFase_sf"/>
</dbReference>
<gene>
    <name evidence="1" type="ORF">NGM29_14475</name>
</gene>
<dbReference type="KEGG" id="sawl:NGM29_14475"/>
<organism evidence="1 2">
    <name type="scientific">Natronosalvus rutilus</name>
    <dbReference type="NCBI Taxonomy" id="2953753"/>
    <lineage>
        <taxon>Archaea</taxon>
        <taxon>Methanobacteriati</taxon>
        <taxon>Methanobacteriota</taxon>
        <taxon>Stenosarchaea group</taxon>
        <taxon>Halobacteria</taxon>
        <taxon>Halobacteriales</taxon>
        <taxon>Natrialbaceae</taxon>
        <taxon>Natronosalvus</taxon>
    </lineage>
</organism>
<accession>A0A9E7N9W9</accession>
<dbReference type="InterPro" id="IPR007325">
    <property type="entry name" value="KFase/CYL"/>
</dbReference>
<proteinExistence type="predicted"/>
<sequence length="230" mass="24922">MPIHDLSYPLETGMPVYPGSPPVAVEPATTVEDDGYATTDLSFDSHTGTHIDAPAHMRSDGPTLDDFDVERFRFRAVLADCRPLEPREPIGADDLERAVAAGADADTIGNEDGDPDLLICRTGWETHWGTDRAFDHPYLTASAADWLVERELDLGIDAMNVDPTPGSDPAPDEPDGYPFHRTMFADDRVLLENLRGLEALPTGEVFTVHAYPLAVANADGAPVRAVAMVE</sequence>
<dbReference type="Gene3D" id="3.50.30.50">
    <property type="entry name" value="Putative cyclase"/>
    <property type="match status" value="1"/>
</dbReference>
<dbReference type="EMBL" id="CP100355">
    <property type="protein sequence ID" value="UTF52970.1"/>
    <property type="molecule type" value="Genomic_DNA"/>
</dbReference>
<dbReference type="PANTHER" id="PTHR31118:SF32">
    <property type="entry name" value="KYNURENINE FORMAMIDASE"/>
    <property type="match status" value="1"/>
</dbReference>
<dbReference type="GO" id="GO:0004061">
    <property type="term" value="F:arylformamidase activity"/>
    <property type="evidence" value="ECO:0007669"/>
    <property type="project" value="InterPro"/>
</dbReference>
<keyword evidence="2" id="KW-1185">Reference proteome</keyword>
<protein>
    <submittedName>
        <fullName evidence="1">Cyclase family protein</fullName>
    </submittedName>
</protein>
<dbReference type="Proteomes" id="UP001056855">
    <property type="component" value="Chromosome"/>
</dbReference>
<evidence type="ECO:0000313" key="1">
    <source>
        <dbReference type="EMBL" id="UTF52970.1"/>
    </source>
</evidence>
<evidence type="ECO:0000313" key="2">
    <source>
        <dbReference type="Proteomes" id="UP001056855"/>
    </source>
</evidence>
<dbReference type="RefSeq" id="WP_254157080.1">
    <property type="nucleotide sequence ID" value="NZ_CP100355.1"/>
</dbReference>
<dbReference type="GO" id="GO:0019441">
    <property type="term" value="P:L-tryptophan catabolic process to kynurenine"/>
    <property type="evidence" value="ECO:0007669"/>
    <property type="project" value="InterPro"/>
</dbReference>
<dbReference type="PANTHER" id="PTHR31118">
    <property type="entry name" value="CYCLASE-LIKE PROTEIN 2"/>
    <property type="match status" value="1"/>
</dbReference>
<dbReference type="AlphaFoldDB" id="A0A9E7N9W9"/>
<dbReference type="GeneID" id="73291275"/>